<keyword evidence="2" id="KW-1185">Reference proteome</keyword>
<reference evidence="1" key="1">
    <citation type="submission" date="2022-08" db="EMBL/GenBank/DDBJ databases">
        <title>Genome Sequence of Lecanicillium fungicola.</title>
        <authorList>
            <person name="Buettner E."/>
        </authorList>
    </citation>
    <scope>NUCLEOTIDE SEQUENCE</scope>
    <source>
        <strain evidence="1">Babe33</strain>
    </source>
</reference>
<accession>A0ACC1MW51</accession>
<comment type="caution">
    <text evidence="1">The sequence shown here is derived from an EMBL/GenBank/DDBJ whole genome shotgun (WGS) entry which is preliminary data.</text>
</comment>
<name>A0ACC1MW51_9HYPO</name>
<dbReference type="EMBL" id="JANJQO010001506">
    <property type="protein sequence ID" value="KAJ2970596.1"/>
    <property type="molecule type" value="Genomic_DNA"/>
</dbReference>
<protein>
    <submittedName>
        <fullName evidence="1">Uncharacterized protein</fullName>
    </submittedName>
</protein>
<organism evidence="1 2">
    <name type="scientific">Zarea fungicola</name>
    <dbReference type="NCBI Taxonomy" id="93591"/>
    <lineage>
        <taxon>Eukaryota</taxon>
        <taxon>Fungi</taxon>
        <taxon>Dikarya</taxon>
        <taxon>Ascomycota</taxon>
        <taxon>Pezizomycotina</taxon>
        <taxon>Sordariomycetes</taxon>
        <taxon>Hypocreomycetidae</taxon>
        <taxon>Hypocreales</taxon>
        <taxon>Cordycipitaceae</taxon>
        <taxon>Zarea</taxon>
    </lineage>
</organism>
<gene>
    <name evidence="1" type="ORF">NQ176_g8118</name>
</gene>
<dbReference type="Proteomes" id="UP001143910">
    <property type="component" value="Unassembled WGS sequence"/>
</dbReference>
<evidence type="ECO:0000313" key="1">
    <source>
        <dbReference type="EMBL" id="KAJ2970596.1"/>
    </source>
</evidence>
<proteinExistence type="predicted"/>
<sequence>MSALDTTLCLVDDYERLVAVVDGWESRRIPGTASATGDSNTMVRECRLKLYADLEADVLGEILGSYCVLLEQVRRATKVLDREEREKRDKY</sequence>
<evidence type="ECO:0000313" key="2">
    <source>
        <dbReference type="Proteomes" id="UP001143910"/>
    </source>
</evidence>